<dbReference type="OrthoDB" id="10018191at2759"/>
<evidence type="ECO:0000256" key="1">
    <source>
        <dbReference type="ARBA" id="ARBA00004123"/>
    </source>
</evidence>
<accession>A0A815W3G0</accession>
<feature type="region of interest" description="Disordered" evidence="10">
    <location>
        <begin position="138"/>
        <end position="198"/>
    </location>
</feature>
<dbReference type="FunFam" id="3.30.160.60:FF:000395">
    <property type="entry name" value="zinc finger protein 513"/>
    <property type="match status" value="1"/>
</dbReference>
<dbReference type="PANTHER" id="PTHR24394">
    <property type="entry name" value="ZINC FINGER PROTEIN"/>
    <property type="match status" value="1"/>
</dbReference>
<protein>
    <recommendedName>
        <fullName evidence="11">C2H2-type domain-containing protein</fullName>
    </recommendedName>
</protein>
<name>A0A815W3G0_9BILA</name>
<evidence type="ECO:0000256" key="6">
    <source>
        <dbReference type="ARBA" id="ARBA00023015"/>
    </source>
</evidence>
<dbReference type="InterPro" id="IPR036236">
    <property type="entry name" value="Znf_C2H2_sf"/>
</dbReference>
<dbReference type="PANTHER" id="PTHR24394:SF29">
    <property type="entry name" value="MYONEURIN"/>
    <property type="match status" value="1"/>
</dbReference>
<gene>
    <name evidence="12" type="ORF">QVE165_LOCUS46125</name>
</gene>
<feature type="domain" description="C2H2-type" evidence="11">
    <location>
        <begin position="452"/>
        <end position="479"/>
    </location>
</feature>
<dbReference type="EMBL" id="CAJNOM010000674">
    <property type="protein sequence ID" value="CAF1538499.1"/>
    <property type="molecule type" value="Genomic_DNA"/>
</dbReference>
<keyword evidence="8" id="KW-0539">Nucleus</keyword>
<organism evidence="12 13">
    <name type="scientific">Adineta steineri</name>
    <dbReference type="NCBI Taxonomy" id="433720"/>
    <lineage>
        <taxon>Eukaryota</taxon>
        <taxon>Metazoa</taxon>
        <taxon>Spiralia</taxon>
        <taxon>Gnathifera</taxon>
        <taxon>Rotifera</taxon>
        <taxon>Eurotatoria</taxon>
        <taxon>Bdelloidea</taxon>
        <taxon>Adinetida</taxon>
        <taxon>Adinetidae</taxon>
        <taxon>Adineta</taxon>
    </lineage>
</organism>
<dbReference type="Gene3D" id="3.30.160.60">
    <property type="entry name" value="Classic Zinc Finger"/>
    <property type="match status" value="3"/>
</dbReference>
<dbReference type="GO" id="GO:0000981">
    <property type="term" value="F:DNA-binding transcription factor activity, RNA polymerase II-specific"/>
    <property type="evidence" value="ECO:0007669"/>
    <property type="project" value="TreeGrafter"/>
</dbReference>
<dbReference type="InterPro" id="IPR013087">
    <property type="entry name" value="Znf_C2H2_type"/>
</dbReference>
<evidence type="ECO:0000256" key="4">
    <source>
        <dbReference type="ARBA" id="ARBA00022771"/>
    </source>
</evidence>
<comment type="subcellular location">
    <subcellularLocation>
        <location evidence="1">Nucleus</location>
    </subcellularLocation>
</comment>
<dbReference type="Pfam" id="PF12874">
    <property type="entry name" value="zf-met"/>
    <property type="match status" value="1"/>
</dbReference>
<sequence length="523" mass="60239">MYSPKRKLSCEEQLNNDKQGNISSNVNNSYSDVDSPAPSYALIEADSNELEQIIDLLRQFFPKTKIHDYNHSLQTTKLREQQQQVQTSITKNFASQFLIPSFDSDSNNEQVSSNSNSQIFKGKVKNYLQRRYLQQTGENQSDKEFFTKSPSDYSHSLNLSSSSSSSTINKPSKTFKSHSFDSSSVLPKDQIKIERSPSKRGLLQHYTTIDLDDTSNDAQKIKFSIDQPDDDDNEEEIEDEEDEGKSSSYSSTNKQTDNKKNHFLLPYHHSFEYEQNLKTSPYPSGMQLPLTPYSISSDPGPYHSPWFNTPTSPMNFRFPQTQEQLHVNAQGTIAQLSSLTKMLCDEPSVFTPISPRFKTEKCYSHTSRDSSVVPPCQICRQEFNSHQMYLTHYRTHLEGSSENNQSDIFDSDISCDRSSDLRNYVCKICSKRFSRSDMLNRHLRSHSGIRPYRCTMCNTYFSRSDHLSTHLRTHTGEKPYTCPQCSYTACRRDMITRHLKIHMKQQRSERKNATSSFALSNEF</sequence>
<feature type="domain" description="C2H2-type" evidence="11">
    <location>
        <begin position="424"/>
        <end position="451"/>
    </location>
</feature>
<dbReference type="GO" id="GO:0008270">
    <property type="term" value="F:zinc ion binding"/>
    <property type="evidence" value="ECO:0007669"/>
    <property type="project" value="UniProtKB-KW"/>
</dbReference>
<feature type="compositionally biased region" description="Polar residues" evidence="10">
    <location>
        <begin position="246"/>
        <end position="255"/>
    </location>
</feature>
<evidence type="ECO:0000256" key="2">
    <source>
        <dbReference type="ARBA" id="ARBA00022723"/>
    </source>
</evidence>
<dbReference type="Pfam" id="PF00096">
    <property type="entry name" value="zf-C2H2"/>
    <property type="match status" value="2"/>
</dbReference>
<reference evidence="12" key="1">
    <citation type="submission" date="2021-02" db="EMBL/GenBank/DDBJ databases">
        <authorList>
            <person name="Nowell W R."/>
        </authorList>
    </citation>
    <scope>NUCLEOTIDE SEQUENCE</scope>
</reference>
<proteinExistence type="predicted"/>
<evidence type="ECO:0000259" key="11">
    <source>
        <dbReference type="PROSITE" id="PS50157"/>
    </source>
</evidence>
<evidence type="ECO:0000313" key="13">
    <source>
        <dbReference type="Proteomes" id="UP000663832"/>
    </source>
</evidence>
<evidence type="ECO:0000256" key="8">
    <source>
        <dbReference type="ARBA" id="ARBA00023242"/>
    </source>
</evidence>
<feature type="region of interest" description="Disordered" evidence="10">
    <location>
        <begin position="1"/>
        <end position="33"/>
    </location>
</feature>
<keyword evidence="6" id="KW-0805">Transcription regulation</keyword>
<dbReference type="FunFam" id="3.30.160.60:FF:000145">
    <property type="entry name" value="Zinc finger protein 574"/>
    <property type="match status" value="1"/>
</dbReference>
<keyword evidence="5" id="KW-0862">Zinc</keyword>
<feature type="compositionally biased region" description="Acidic residues" evidence="10">
    <location>
        <begin position="227"/>
        <end position="243"/>
    </location>
</feature>
<evidence type="ECO:0000256" key="10">
    <source>
        <dbReference type="SAM" id="MobiDB-lite"/>
    </source>
</evidence>
<dbReference type="SUPFAM" id="SSF57667">
    <property type="entry name" value="beta-beta-alpha zinc fingers"/>
    <property type="match status" value="2"/>
</dbReference>
<evidence type="ECO:0000256" key="9">
    <source>
        <dbReference type="PROSITE-ProRule" id="PRU00042"/>
    </source>
</evidence>
<keyword evidence="2" id="KW-0479">Metal-binding</keyword>
<dbReference type="Proteomes" id="UP000663832">
    <property type="component" value="Unassembled WGS sequence"/>
</dbReference>
<comment type="caution">
    <text evidence="12">The sequence shown here is derived from an EMBL/GenBank/DDBJ whole genome shotgun (WGS) entry which is preliminary data.</text>
</comment>
<dbReference type="GO" id="GO:0005634">
    <property type="term" value="C:nucleus"/>
    <property type="evidence" value="ECO:0007669"/>
    <property type="project" value="UniProtKB-SubCell"/>
</dbReference>
<dbReference type="FunFam" id="3.30.160.60:FF:001498">
    <property type="entry name" value="Zinc finger protein 404"/>
    <property type="match status" value="1"/>
</dbReference>
<keyword evidence="13" id="KW-1185">Reference proteome</keyword>
<feature type="compositionally biased region" description="Low complexity" evidence="10">
    <location>
        <begin position="149"/>
        <end position="174"/>
    </location>
</feature>
<feature type="domain" description="C2H2-type" evidence="11">
    <location>
        <begin position="480"/>
        <end position="507"/>
    </location>
</feature>
<dbReference type="PROSITE" id="PS50157">
    <property type="entry name" value="ZINC_FINGER_C2H2_2"/>
    <property type="match status" value="3"/>
</dbReference>
<keyword evidence="4 9" id="KW-0863">Zinc-finger</keyword>
<dbReference type="AlphaFoldDB" id="A0A815W3G0"/>
<evidence type="ECO:0000256" key="7">
    <source>
        <dbReference type="ARBA" id="ARBA00023163"/>
    </source>
</evidence>
<dbReference type="SMART" id="SM00355">
    <property type="entry name" value="ZnF_C2H2"/>
    <property type="match status" value="4"/>
</dbReference>
<evidence type="ECO:0000256" key="3">
    <source>
        <dbReference type="ARBA" id="ARBA00022737"/>
    </source>
</evidence>
<feature type="region of interest" description="Disordered" evidence="10">
    <location>
        <begin position="223"/>
        <end position="259"/>
    </location>
</feature>
<feature type="compositionally biased region" description="Low complexity" evidence="10">
    <location>
        <begin position="21"/>
        <end position="33"/>
    </location>
</feature>
<dbReference type="PROSITE" id="PS00028">
    <property type="entry name" value="ZINC_FINGER_C2H2_1"/>
    <property type="match status" value="3"/>
</dbReference>
<keyword evidence="7" id="KW-0804">Transcription</keyword>
<evidence type="ECO:0000256" key="5">
    <source>
        <dbReference type="ARBA" id="ARBA00022833"/>
    </source>
</evidence>
<evidence type="ECO:0000313" key="12">
    <source>
        <dbReference type="EMBL" id="CAF1538499.1"/>
    </source>
</evidence>
<keyword evidence="3" id="KW-0677">Repeat</keyword>